<dbReference type="AlphaFoldDB" id="A0ABD3DDA0"/>
<dbReference type="Proteomes" id="UP001632038">
    <property type="component" value="Unassembled WGS sequence"/>
</dbReference>
<dbReference type="GO" id="GO:0016301">
    <property type="term" value="F:kinase activity"/>
    <property type="evidence" value="ECO:0007669"/>
    <property type="project" value="UniProtKB-KW"/>
</dbReference>
<dbReference type="GO" id="GO:0016020">
    <property type="term" value="C:membrane"/>
    <property type="evidence" value="ECO:0007669"/>
    <property type="project" value="UniProtKB-SubCell"/>
</dbReference>
<dbReference type="InterPro" id="IPR032675">
    <property type="entry name" value="LRR_dom_sf"/>
</dbReference>
<reference evidence="9" key="1">
    <citation type="journal article" date="2024" name="IScience">
        <title>Strigolactones Initiate the Formation of Haustorium-like Structures in Castilleja.</title>
        <authorList>
            <person name="Buerger M."/>
            <person name="Peterson D."/>
            <person name="Chory J."/>
        </authorList>
    </citation>
    <scope>NUCLEOTIDE SEQUENCE [LARGE SCALE GENOMIC DNA]</scope>
</reference>
<dbReference type="InterPro" id="IPR013210">
    <property type="entry name" value="LRR_N_plant-typ"/>
</dbReference>
<comment type="caution">
    <text evidence="8">The sequence shown here is derived from an EMBL/GenBank/DDBJ whole genome shotgun (WGS) entry which is preliminary data.</text>
</comment>
<dbReference type="EC" id="2.7.1.-" evidence="8"/>
<keyword evidence="3 6" id="KW-0732">Signal</keyword>
<evidence type="ECO:0000256" key="4">
    <source>
        <dbReference type="ARBA" id="ARBA00022737"/>
    </source>
</evidence>
<dbReference type="InterPro" id="IPR001611">
    <property type="entry name" value="Leu-rich_rpt"/>
</dbReference>
<organism evidence="8 9">
    <name type="scientific">Castilleja foliolosa</name>
    <dbReference type="NCBI Taxonomy" id="1961234"/>
    <lineage>
        <taxon>Eukaryota</taxon>
        <taxon>Viridiplantae</taxon>
        <taxon>Streptophyta</taxon>
        <taxon>Embryophyta</taxon>
        <taxon>Tracheophyta</taxon>
        <taxon>Spermatophyta</taxon>
        <taxon>Magnoliopsida</taxon>
        <taxon>eudicotyledons</taxon>
        <taxon>Gunneridae</taxon>
        <taxon>Pentapetalae</taxon>
        <taxon>asterids</taxon>
        <taxon>lamiids</taxon>
        <taxon>Lamiales</taxon>
        <taxon>Orobanchaceae</taxon>
        <taxon>Pedicularideae</taxon>
        <taxon>Castillejinae</taxon>
        <taxon>Castilleja</taxon>
    </lineage>
</organism>
<keyword evidence="5" id="KW-0472">Membrane</keyword>
<evidence type="ECO:0000313" key="9">
    <source>
        <dbReference type="Proteomes" id="UP001632038"/>
    </source>
</evidence>
<proteinExistence type="predicted"/>
<evidence type="ECO:0000256" key="5">
    <source>
        <dbReference type="ARBA" id="ARBA00023136"/>
    </source>
</evidence>
<keyword evidence="8" id="KW-0418">Kinase</keyword>
<evidence type="ECO:0000256" key="2">
    <source>
        <dbReference type="ARBA" id="ARBA00022614"/>
    </source>
</evidence>
<dbReference type="Pfam" id="PF13855">
    <property type="entry name" value="LRR_8"/>
    <property type="match status" value="1"/>
</dbReference>
<keyword evidence="9" id="KW-1185">Reference proteome</keyword>
<dbReference type="SUPFAM" id="SSF52058">
    <property type="entry name" value="L domain-like"/>
    <property type="match status" value="1"/>
</dbReference>
<accession>A0ABD3DDA0</accession>
<dbReference type="EMBL" id="JAVIJP010000018">
    <property type="protein sequence ID" value="KAL3638921.1"/>
    <property type="molecule type" value="Genomic_DNA"/>
</dbReference>
<feature type="domain" description="Leucine-rich repeat-containing N-terminal plant-type" evidence="7">
    <location>
        <begin position="30"/>
        <end position="69"/>
    </location>
</feature>
<gene>
    <name evidence="8" type="primary">SERK1_3</name>
    <name evidence="8" type="ORF">CASFOL_016828</name>
</gene>
<evidence type="ECO:0000256" key="6">
    <source>
        <dbReference type="SAM" id="SignalP"/>
    </source>
</evidence>
<dbReference type="Pfam" id="PF08263">
    <property type="entry name" value="LRRNT_2"/>
    <property type="match status" value="1"/>
</dbReference>
<dbReference type="PANTHER" id="PTHR47988">
    <property type="entry name" value="SOMATIC EMBRYOGENESIS RECEPTOR KINASE 1"/>
    <property type="match status" value="1"/>
</dbReference>
<comment type="subcellular location">
    <subcellularLocation>
        <location evidence="1">Membrane</location>
    </subcellularLocation>
</comment>
<evidence type="ECO:0000256" key="3">
    <source>
        <dbReference type="ARBA" id="ARBA00022729"/>
    </source>
</evidence>
<name>A0ABD3DDA0_9LAMI</name>
<sequence>MERVGVINVSLFVFMCSIFILNSLNAVYANPEGDALYNFKIQLHDPDNVLQSWDPTLVNPCTWFHVTCNSGNSVTQIDLGNAGLFGQMSSSLAKLTNLRILNLYRNSLVGIIPEEFGNLKNLKQVDLSSNGLMGEIPISLSLLPNLQKILISYQIIRYLAPYLHHGAP</sequence>
<evidence type="ECO:0000256" key="1">
    <source>
        <dbReference type="ARBA" id="ARBA00004370"/>
    </source>
</evidence>
<dbReference type="Gene3D" id="3.80.10.10">
    <property type="entry name" value="Ribonuclease Inhibitor"/>
    <property type="match status" value="1"/>
</dbReference>
<feature type="signal peptide" evidence="6">
    <location>
        <begin position="1"/>
        <end position="29"/>
    </location>
</feature>
<dbReference type="FunFam" id="3.80.10.10:FF:000400">
    <property type="entry name" value="Nuclear pore complex protein NUP107"/>
    <property type="match status" value="1"/>
</dbReference>
<keyword evidence="2" id="KW-0433">Leucine-rich repeat</keyword>
<keyword evidence="8" id="KW-0808">Transferase</keyword>
<feature type="chain" id="PRO_5044760462" evidence="6">
    <location>
        <begin position="30"/>
        <end position="168"/>
    </location>
</feature>
<evidence type="ECO:0000313" key="8">
    <source>
        <dbReference type="EMBL" id="KAL3638921.1"/>
    </source>
</evidence>
<keyword evidence="4" id="KW-0677">Repeat</keyword>
<evidence type="ECO:0000259" key="7">
    <source>
        <dbReference type="Pfam" id="PF08263"/>
    </source>
</evidence>
<protein>
    <submittedName>
        <fullName evidence="8">Protein kinase superfamily</fullName>
        <ecNumber evidence="8">2.7.1.-</ecNumber>
    </submittedName>
</protein>